<feature type="domain" description="Homeobox" evidence="13">
    <location>
        <begin position="333"/>
        <end position="393"/>
    </location>
</feature>
<dbReference type="Gene3D" id="1.10.10.60">
    <property type="entry name" value="Homeodomain-like"/>
    <property type="match status" value="1"/>
</dbReference>
<evidence type="ECO:0000256" key="4">
    <source>
        <dbReference type="ARBA" id="ARBA00023054"/>
    </source>
</evidence>
<feature type="region of interest" description="Disordered" evidence="12">
    <location>
        <begin position="268"/>
        <end position="343"/>
    </location>
</feature>
<gene>
    <name evidence="15" type="ORF">C2845_PM07G23760</name>
</gene>
<evidence type="ECO:0000256" key="9">
    <source>
        <dbReference type="PROSITE-ProRule" id="PRU00108"/>
    </source>
</evidence>
<dbReference type="InterPro" id="IPR023393">
    <property type="entry name" value="START-like_dom_sf"/>
</dbReference>
<keyword evidence="6 9" id="KW-0371">Homeobox</keyword>
<comment type="subcellular location">
    <subcellularLocation>
        <location evidence="1 9 10">Nucleus</location>
    </subcellularLocation>
</comment>
<dbReference type="GO" id="GO:0000981">
    <property type="term" value="F:DNA-binding transcription factor activity, RNA polymerase II-specific"/>
    <property type="evidence" value="ECO:0007669"/>
    <property type="project" value="InterPro"/>
</dbReference>
<name>A0A3L6ST17_PANMI</name>
<evidence type="ECO:0000256" key="1">
    <source>
        <dbReference type="ARBA" id="ARBA00004123"/>
    </source>
</evidence>
<evidence type="ECO:0000256" key="12">
    <source>
        <dbReference type="SAM" id="MobiDB-lite"/>
    </source>
</evidence>
<dbReference type="InterPro" id="IPR001356">
    <property type="entry name" value="HD"/>
</dbReference>
<dbReference type="InterPro" id="IPR002913">
    <property type="entry name" value="START_lipid-bd_dom"/>
</dbReference>
<evidence type="ECO:0000256" key="7">
    <source>
        <dbReference type="ARBA" id="ARBA00023163"/>
    </source>
</evidence>
<evidence type="ECO:0000313" key="15">
    <source>
        <dbReference type="EMBL" id="RLN25175.1"/>
    </source>
</evidence>
<dbReference type="InterPro" id="IPR057993">
    <property type="entry name" value="HD-Zip_IV_C"/>
</dbReference>
<feature type="compositionally biased region" description="Basic and acidic residues" evidence="12">
    <location>
        <begin position="324"/>
        <end position="333"/>
    </location>
</feature>
<dbReference type="CDD" id="cd08875">
    <property type="entry name" value="START_ArGLABRA2_like"/>
    <property type="match status" value="1"/>
</dbReference>
<dbReference type="InterPro" id="IPR042160">
    <property type="entry name" value="HD-Zip_IV"/>
</dbReference>
<organism evidence="15 16">
    <name type="scientific">Panicum miliaceum</name>
    <name type="common">Proso millet</name>
    <name type="synonym">Broomcorn millet</name>
    <dbReference type="NCBI Taxonomy" id="4540"/>
    <lineage>
        <taxon>Eukaryota</taxon>
        <taxon>Viridiplantae</taxon>
        <taxon>Streptophyta</taxon>
        <taxon>Embryophyta</taxon>
        <taxon>Tracheophyta</taxon>
        <taxon>Spermatophyta</taxon>
        <taxon>Magnoliopsida</taxon>
        <taxon>Liliopsida</taxon>
        <taxon>Poales</taxon>
        <taxon>Poaceae</taxon>
        <taxon>PACMAD clade</taxon>
        <taxon>Panicoideae</taxon>
        <taxon>Panicodae</taxon>
        <taxon>Paniceae</taxon>
        <taxon>Panicinae</taxon>
        <taxon>Panicum</taxon>
        <taxon>Panicum sect. Panicum</taxon>
    </lineage>
</organism>
<comment type="similarity">
    <text evidence="2">Belongs to the HD-ZIP homeobox family. Class IV subfamily.</text>
</comment>
<dbReference type="Pfam" id="PF00046">
    <property type="entry name" value="Homeodomain"/>
    <property type="match status" value="1"/>
</dbReference>
<reference evidence="16" key="1">
    <citation type="journal article" date="2019" name="Nat. Commun.">
        <title>The genome of broomcorn millet.</title>
        <authorList>
            <person name="Zou C."/>
            <person name="Miki D."/>
            <person name="Li D."/>
            <person name="Tang Q."/>
            <person name="Xiao L."/>
            <person name="Rajput S."/>
            <person name="Deng P."/>
            <person name="Jia W."/>
            <person name="Huang R."/>
            <person name="Zhang M."/>
            <person name="Sun Y."/>
            <person name="Hu J."/>
            <person name="Fu X."/>
            <person name="Schnable P.S."/>
            <person name="Li F."/>
            <person name="Zhang H."/>
            <person name="Feng B."/>
            <person name="Zhu X."/>
            <person name="Liu R."/>
            <person name="Schnable J.C."/>
            <person name="Zhu J.-K."/>
            <person name="Zhang H."/>
        </authorList>
    </citation>
    <scope>NUCLEOTIDE SEQUENCE [LARGE SCALE GENOMIC DNA]</scope>
</reference>
<evidence type="ECO:0000256" key="10">
    <source>
        <dbReference type="RuleBase" id="RU000682"/>
    </source>
</evidence>
<dbReference type="GO" id="GO:0003677">
    <property type="term" value="F:DNA binding"/>
    <property type="evidence" value="ECO:0007669"/>
    <property type="project" value="UniProtKB-UniRule"/>
</dbReference>
<dbReference type="PROSITE" id="PS50848">
    <property type="entry name" value="START"/>
    <property type="match status" value="1"/>
</dbReference>
<dbReference type="STRING" id="4540.A0A3L6ST17"/>
<dbReference type="GO" id="GO:0008289">
    <property type="term" value="F:lipid binding"/>
    <property type="evidence" value="ECO:0007669"/>
    <property type="project" value="InterPro"/>
</dbReference>
<dbReference type="FunFam" id="1.10.10.60:FF:000229">
    <property type="entry name" value="Homeobox-leucine zipper protein HDG1"/>
    <property type="match status" value="1"/>
</dbReference>
<dbReference type="EMBL" id="PQIB02000004">
    <property type="protein sequence ID" value="RLN25175.1"/>
    <property type="molecule type" value="Genomic_DNA"/>
</dbReference>
<keyword evidence="5 9" id="KW-0238">DNA-binding</keyword>
<dbReference type="SMART" id="SM00389">
    <property type="entry name" value="HOX"/>
    <property type="match status" value="1"/>
</dbReference>
<proteinExistence type="inferred from homology"/>
<accession>A0A3L6ST17</accession>
<dbReference type="Proteomes" id="UP000275267">
    <property type="component" value="Unassembled WGS sequence"/>
</dbReference>
<dbReference type="PROSITE" id="PS50071">
    <property type="entry name" value="HOMEOBOX_2"/>
    <property type="match status" value="1"/>
</dbReference>
<evidence type="ECO:0000259" key="14">
    <source>
        <dbReference type="PROSITE" id="PS50848"/>
    </source>
</evidence>
<dbReference type="Pfam" id="PF01852">
    <property type="entry name" value="START"/>
    <property type="match status" value="1"/>
</dbReference>
<evidence type="ECO:0000256" key="2">
    <source>
        <dbReference type="ARBA" id="ARBA00006789"/>
    </source>
</evidence>
<feature type="region of interest" description="Disordered" evidence="12">
    <location>
        <begin position="785"/>
        <end position="814"/>
    </location>
</feature>
<dbReference type="Gene3D" id="6.10.140.1620">
    <property type="match status" value="1"/>
</dbReference>
<feature type="compositionally biased region" description="Low complexity" evidence="12">
    <location>
        <begin position="469"/>
        <end position="480"/>
    </location>
</feature>
<dbReference type="PROSITE" id="PS00027">
    <property type="entry name" value="HOMEOBOX_1"/>
    <property type="match status" value="1"/>
</dbReference>
<dbReference type="SUPFAM" id="SSF55961">
    <property type="entry name" value="Bet v1-like"/>
    <property type="match status" value="2"/>
</dbReference>
<dbReference type="PANTHER" id="PTHR45654:SF24">
    <property type="entry name" value="HOMEOBOX-LEUCINE ZIPPER PROTEIN GLABRA 2"/>
    <property type="match status" value="1"/>
</dbReference>
<dbReference type="OrthoDB" id="6159439at2759"/>
<feature type="region of interest" description="Disordered" evidence="12">
    <location>
        <begin position="460"/>
        <end position="480"/>
    </location>
</feature>
<dbReference type="InterPro" id="IPR017970">
    <property type="entry name" value="Homeobox_CS"/>
</dbReference>
<feature type="domain" description="START" evidence="14">
    <location>
        <begin position="500"/>
        <end position="740"/>
    </location>
</feature>
<feature type="DNA-binding region" description="Homeobox" evidence="9">
    <location>
        <begin position="335"/>
        <end position="394"/>
    </location>
</feature>
<dbReference type="CDD" id="cd00086">
    <property type="entry name" value="homeodomain"/>
    <property type="match status" value="1"/>
</dbReference>
<evidence type="ECO:0000313" key="16">
    <source>
        <dbReference type="Proteomes" id="UP000275267"/>
    </source>
</evidence>
<evidence type="ECO:0000256" key="6">
    <source>
        <dbReference type="ARBA" id="ARBA00023155"/>
    </source>
</evidence>
<evidence type="ECO:0000256" key="8">
    <source>
        <dbReference type="ARBA" id="ARBA00023242"/>
    </source>
</evidence>
<sequence length="1047" mass="112415">MDAAEAGKAGTQQQQQTGAASTSGAGAAVPFGRSASRLGAPGAESFDGALRELKDLRAQLHEAADCCEKAFLKTEKKKLILEGTKSYICDAVVAVVDHLGTVSSKLEHKLQEKTDVTQAERKINFLKQRLLTCEQYAISLKLLTVRGDPDAIQYHRRYISQSIQTTKQENGASGSSKNDPEVLKITGPTLSGAGLTLKPYDVQPSIGKEDTMASASFDDSPRYLRRSFSFRAERRRAGCVRCTPRAHKHNYHSTPNCLSAGVSRHADTAGGFGRNEPAASGGEEVDAGYDGIRSRPGASAEISSENTAAGSQSGGGAWSGGEEAAGHGDGGDTKRRKSYHRHTAEQIKAMEAVFKESPHPDEKQRQQLSQELGLSTRQVKFWFQNRRTQIKATQERHENALLKSELEKLQEENHAMRELVKKPPRCPGCGAAAAASTEEQQLRLENAMLKAEVERLRGTLGTPADDELAAPASPSRSARTIRIGTGSVAADGCGGGVGLLGHDRARILELAGRALRELTTMCSSGEPLWVRSVETGRGVLNYDEYVRRFQRNDDPAGDQRAGWSVEASRETGVVYLDTTQLVNAFMDANQWMELFPTMISKVATLAVIRAGENDDKDGVVQLMFAEVQTLTPLVPTREFHFLRHCKKLTADKWAVVDVSLDGVEPDAQTSSTACKCLKKPSGCVIEEQTNGRCKVTWVEHVRCRNAAVPSMYRPAAASGLAFGARRWVAALRLQCERMVFSMATNIPTRDSTGVATLAGRRSVLKLAHRMASSLCRVIGGSRDLARSGRAPNRGGGGGGHDVRVTSRRNAGDPSEPQGLIACAVLSAWLPVTPAALFDFLRDESRRHEWDVMLLPGRPVRSCVSVAKGKDRGNCVTAYVGFRSSLTERNQPIMPCQYVSLLLSGCQAATSPAGDGDREGEWILQDSSTSPCESTVAYAAVDAAALRPVIDGHDSSGVAVLPCGFAVMPDGLESRPAVITSCRKEEEEEEDRAAAEAGGSLVTVAFQALAASSSPTDDALPADAAETVAGLASCALGNIKRALRCEGR</sequence>
<evidence type="ECO:0000256" key="11">
    <source>
        <dbReference type="SAM" id="Coils"/>
    </source>
</evidence>
<dbReference type="InterPro" id="IPR009057">
    <property type="entry name" value="Homeodomain-like_sf"/>
</dbReference>
<dbReference type="GO" id="GO:0005634">
    <property type="term" value="C:nucleus"/>
    <property type="evidence" value="ECO:0007669"/>
    <property type="project" value="UniProtKB-SubCell"/>
</dbReference>
<feature type="coiled-coil region" evidence="11">
    <location>
        <begin position="392"/>
        <end position="459"/>
    </location>
</feature>
<dbReference type="SMART" id="SM00234">
    <property type="entry name" value="START"/>
    <property type="match status" value="1"/>
</dbReference>
<keyword evidence="4 11" id="KW-0175">Coiled coil</keyword>
<dbReference type="PANTHER" id="PTHR45654">
    <property type="entry name" value="HOMEOBOX-LEUCINE ZIPPER PROTEIN MERISTEM L1"/>
    <property type="match status" value="1"/>
</dbReference>
<dbReference type="AlphaFoldDB" id="A0A3L6ST17"/>
<evidence type="ECO:0000256" key="5">
    <source>
        <dbReference type="ARBA" id="ARBA00023125"/>
    </source>
</evidence>
<evidence type="ECO:0000259" key="13">
    <source>
        <dbReference type="PROSITE" id="PS50071"/>
    </source>
</evidence>
<dbReference type="SUPFAM" id="SSF46689">
    <property type="entry name" value="Homeodomain-like"/>
    <property type="match status" value="1"/>
</dbReference>
<feature type="region of interest" description="Disordered" evidence="12">
    <location>
        <begin position="1"/>
        <end position="26"/>
    </location>
</feature>
<protein>
    <submittedName>
        <fullName evidence="15">Homeobox-leucine zipper protein ROC9</fullName>
    </submittedName>
</protein>
<keyword evidence="8 9" id="KW-0539">Nucleus</keyword>
<dbReference type="Gene3D" id="3.30.530.20">
    <property type="match status" value="1"/>
</dbReference>
<keyword evidence="7" id="KW-0804">Transcription</keyword>
<keyword evidence="16" id="KW-1185">Reference proteome</keyword>
<evidence type="ECO:0000256" key="3">
    <source>
        <dbReference type="ARBA" id="ARBA00023015"/>
    </source>
</evidence>
<keyword evidence="3" id="KW-0805">Transcription regulation</keyword>
<dbReference type="Pfam" id="PF25797">
    <property type="entry name" value="PDF2_C"/>
    <property type="match status" value="2"/>
</dbReference>
<comment type="caution">
    <text evidence="15">The sequence shown here is derived from an EMBL/GenBank/DDBJ whole genome shotgun (WGS) entry which is preliminary data.</text>
</comment>